<dbReference type="InterPro" id="IPR032413">
    <property type="entry name" value="Arm_3"/>
</dbReference>
<dbReference type="STRING" id="5762.D2V5V6"/>
<dbReference type="Pfam" id="PF00514">
    <property type="entry name" value="Arm"/>
    <property type="match status" value="8"/>
</dbReference>
<dbReference type="VEuPathDB" id="AmoebaDB:NAEGRDRAFT_78705"/>
<dbReference type="InterPro" id="IPR024931">
    <property type="entry name" value="Importin_alpha"/>
</dbReference>
<evidence type="ECO:0000256" key="6">
    <source>
        <dbReference type="PROSITE-ProRule" id="PRU00259"/>
    </source>
</evidence>
<dbReference type="Proteomes" id="UP000006671">
    <property type="component" value="Unassembled WGS sequence"/>
</dbReference>
<dbReference type="OrthoDB" id="29145at2759"/>
<feature type="domain" description="IBB" evidence="8">
    <location>
        <begin position="1"/>
        <end position="56"/>
    </location>
</feature>
<dbReference type="AlphaFoldDB" id="D2V5V6"/>
<organism evidence="10">
    <name type="scientific">Naegleria gruberi</name>
    <name type="common">Amoeba</name>
    <dbReference type="NCBI Taxonomy" id="5762"/>
    <lineage>
        <taxon>Eukaryota</taxon>
        <taxon>Discoba</taxon>
        <taxon>Heterolobosea</taxon>
        <taxon>Tetramitia</taxon>
        <taxon>Eutetramitia</taxon>
        <taxon>Vahlkampfiidae</taxon>
        <taxon>Naegleria</taxon>
    </lineage>
</organism>
<keyword evidence="10" id="KW-1185">Reference proteome</keyword>
<dbReference type="FunCoup" id="D2V5V6">
    <property type="interactions" value="464"/>
</dbReference>
<dbReference type="SMART" id="SM00185">
    <property type="entry name" value="ARM"/>
    <property type="match status" value="8"/>
</dbReference>
<dbReference type="InterPro" id="IPR002652">
    <property type="entry name" value="Importin-a_IBB"/>
</dbReference>
<protein>
    <recommendedName>
        <fullName evidence="5">Importin subunit alpha</fullName>
    </recommendedName>
</protein>
<feature type="repeat" description="ARM" evidence="6">
    <location>
        <begin position="278"/>
        <end position="320"/>
    </location>
</feature>
<dbReference type="GO" id="GO:0005737">
    <property type="term" value="C:cytoplasm"/>
    <property type="evidence" value="ECO:0007669"/>
    <property type="project" value="InterPro"/>
</dbReference>
<dbReference type="KEGG" id="ngr:NAEGRDRAFT_78705"/>
<evidence type="ECO:0000256" key="4">
    <source>
        <dbReference type="ARBA" id="ARBA00022927"/>
    </source>
</evidence>
<dbReference type="GO" id="GO:0006606">
    <property type="term" value="P:protein import into nucleus"/>
    <property type="evidence" value="ECO:0007669"/>
    <property type="project" value="InterPro"/>
</dbReference>
<dbReference type="GO" id="GO:0005634">
    <property type="term" value="C:nucleus"/>
    <property type="evidence" value="ECO:0007669"/>
    <property type="project" value="UniProtKB-ARBA"/>
</dbReference>
<comment type="similarity">
    <text evidence="1 5">Belongs to the importin alpha family.</text>
</comment>
<gene>
    <name evidence="9" type="ORF">NAEGRDRAFT_78705</name>
</gene>
<evidence type="ECO:0000259" key="8">
    <source>
        <dbReference type="PROSITE" id="PS51214"/>
    </source>
</evidence>
<evidence type="ECO:0000256" key="7">
    <source>
        <dbReference type="SAM" id="MobiDB-lite"/>
    </source>
</evidence>
<dbReference type="PIRSF" id="PIRSF005673">
    <property type="entry name" value="Importin_alpha"/>
    <property type="match status" value="1"/>
</dbReference>
<dbReference type="EMBL" id="GG738853">
    <property type="protein sequence ID" value="EFC47863.1"/>
    <property type="molecule type" value="Genomic_DNA"/>
</dbReference>
<evidence type="ECO:0000313" key="9">
    <source>
        <dbReference type="EMBL" id="EFC47863.1"/>
    </source>
</evidence>
<accession>D2V5V6</accession>
<evidence type="ECO:0000256" key="5">
    <source>
        <dbReference type="PIRNR" id="PIRNR005673"/>
    </source>
</evidence>
<feature type="compositionally biased region" description="Basic and acidic residues" evidence="7">
    <location>
        <begin position="21"/>
        <end position="38"/>
    </location>
</feature>
<reference evidence="9 10" key="1">
    <citation type="journal article" date="2010" name="Cell">
        <title>The genome of Naegleria gruberi illuminates early eukaryotic versatility.</title>
        <authorList>
            <person name="Fritz-Laylin L.K."/>
            <person name="Prochnik S.E."/>
            <person name="Ginger M.L."/>
            <person name="Dacks J.B."/>
            <person name="Carpenter M.L."/>
            <person name="Field M.C."/>
            <person name="Kuo A."/>
            <person name="Paredez A."/>
            <person name="Chapman J."/>
            <person name="Pham J."/>
            <person name="Shu S."/>
            <person name="Neupane R."/>
            <person name="Cipriano M."/>
            <person name="Mancuso J."/>
            <person name="Tu H."/>
            <person name="Salamov A."/>
            <person name="Lindquist E."/>
            <person name="Shapiro H."/>
            <person name="Lucas S."/>
            <person name="Grigoriev I.V."/>
            <person name="Cande W.Z."/>
            <person name="Fulton C."/>
            <person name="Rokhsar D.S."/>
            <person name="Dawson S.C."/>
        </authorList>
    </citation>
    <scope>NUCLEOTIDE SEQUENCE [LARGE SCALE GENOMIC DNA]</scope>
    <source>
        <strain evidence="9 10">NEG-M</strain>
    </source>
</reference>
<dbReference type="GO" id="GO:0061608">
    <property type="term" value="F:nuclear import signal receptor activity"/>
    <property type="evidence" value="ECO:0007669"/>
    <property type="project" value="InterPro"/>
</dbReference>
<dbReference type="SUPFAM" id="SSF48371">
    <property type="entry name" value="ARM repeat"/>
    <property type="match status" value="1"/>
</dbReference>
<feature type="region of interest" description="Disordered" evidence="7">
    <location>
        <begin position="1"/>
        <end position="38"/>
    </location>
</feature>
<dbReference type="OMA" id="EMIQMLY"/>
<keyword evidence="2 5" id="KW-0813">Transport</keyword>
<dbReference type="PROSITE" id="PS51214">
    <property type="entry name" value="IBB"/>
    <property type="match status" value="1"/>
</dbReference>
<feature type="repeat" description="ARM" evidence="6">
    <location>
        <begin position="152"/>
        <end position="194"/>
    </location>
</feature>
<keyword evidence="4 5" id="KW-0653">Protein transport</keyword>
<evidence type="ECO:0000256" key="2">
    <source>
        <dbReference type="ARBA" id="ARBA00022448"/>
    </source>
</evidence>
<dbReference type="InParanoid" id="D2V5V6"/>
<dbReference type="InterPro" id="IPR011989">
    <property type="entry name" value="ARM-like"/>
</dbReference>
<dbReference type="Gene3D" id="1.25.10.10">
    <property type="entry name" value="Leucine-rich Repeat Variant"/>
    <property type="match status" value="1"/>
</dbReference>
<dbReference type="eggNOG" id="KOG0166">
    <property type="taxonomic scope" value="Eukaryota"/>
</dbReference>
<keyword evidence="3" id="KW-0677">Repeat</keyword>
<name>D2V5V6_NAEGR</name>
<feature type="repeat" description="ARM" evidence="6">
    <location>
        <begin position="320"/>
        <end position="354"/>
    </location>
</feature>
<dbReference type="InterPro" id="IPR000225">
    <property type="entry name" value="Armadillo"/>
</dbReference>
<proteinExistence type="inferred from homology"/>
<evidence type="ECO:0000313" key="10">
    <source>
        <dbReference type="Proteomes" id="UP000006671"/>
    </source>
</evidence>
<dbReference type="InterPro" id="IPR016024">
    <property type="entry name" value="ARM-type_fold"/>
</dbReference>
<evidence type="ECO:0000256" key="3">
    <source>
        <dbReference type="ARBA" id="ARBA00022737"/>
    </source>
</evidence>
<sequence>MYSSNQKTPTRKNLKSTLSAEDGKIKRMDKQSSLRKKMRDELLQKRRKENTTGATIHDPLIQEKLNQLPLLLEQVKSGNPTLQLEATVQFRKLLSMEKSPPIDEVISTGVVPIFVEFLQRVDHAALQFEACWALTNIASGTSEHTETVIRSNAVPIFIQLLGCPNDDVREQSIWALGNIAGDSAKCRDYILQMGVMVPLLSIISEQPKVTILRNATWTVSNLCRGKPIPDFNLVAPALPTLAHLLYNSDEEVLTDACWAISYLSDGPNNRIQAVIDSNVVRRLVELLMHPQPSVQTPALRTIGNIVTGNDQQTQVVLNCGALPSLCQLLQHQKKSIKKEACWTISNITAGNKDQIQTIIDANIIPPLVAILDQPGDFDVKKEAAWAISNATSGGSDEQIRYLVDRGCIKPLCELLSVKDVKVVGVALEGIENILASGSSIADDIDGINPYTDFIEEAGGVDKLESLTDHASEEIYKKAYKIVEEYFGLDDDDEEPQTTQNNQFVFTGMQQNNTNFNFE</sequence>
<dbReference type="GeneID" id="8849273"/>
<evidence type="ECO:0000256" key="1">
    <source>
        <dbReference type="ARBA" id="ARBA00010394"/>
    </source>
</evidence>
<dbReference type="PROSITE" id="PS50176">
    <property type="entry name" value="ARM_REPEAT"/>
    <property type="match status" value="3"/>
</dbReference>
<dbReference type="Pfam" id="PF16186">
    <property type="entry name" value="Arm_3"/>
    <property type="match status" value="1"/>
</dbReference>
<dbReference type="FunFam" id="1.25.10.10:FF:000021">
    <property type="entry name" value="Importin subunit alpha"/>
    <property type="match status" value="1"/>
</dbReference>
<dbReference type="PANTHER" id="PTHR23316">
    <property type="entry name" value="IMPORTIN ALPHA"/>
    <property type="match status" value="1"/>
</dbReference>
<dbReference type="Pfam" id="PF01749">
    <property type="entry name" value="IBB"/>
    <property type="match status" value="1"/>
</dbReference>
<dbReference type="RefSeq" id="XP_002680607.1">
    <property type="nucleotide sequence ID" value="XM_002680561.1"/>
</dbReference>